<dbReference type="EMBL" id="ML979003">
    <property type="protein sequence ID" value="KAF1923605.1"/>
    <property type="molecule type" value="Genomic_DNA"/>
</dbReference>
<name>A0A6A5R658_9PLEO</name>
<evidence type="ECO:0000313" key="1">
    <source>
        <dbReference type="EMBL" id="KAF1923605.1"/>
    </source>
</evidence>
<organism evidence="1 2">
    <name type="scientific">Didymella exigua CBS 183.55</name>
    <dbReference type="NCBI Taxonomy" id="1150837"/>
    <lineage>
        <taxon>Eukaryota</taxon>
        <taxon>Fungi</taxon>
        <taxon>Dikarya</taxon>
        <taxon>Ascomycota</taxon>
        <taxon>Pezizomycotina</taxon>
        <taxon>Dothideomycetes</taxon>
        <taxon>Pleosporomycetidae</taxon>
        <taxon>Pleosporales</taxon>
        <taxon>Pleosporineae</taxon>
        <taxon>Didymellaceae</taxon>
        <taxon>Didymella</taxon>
    </lineage>
</organism>
<reference evidence="1" key="1">
    <citation type="journal article" date="2020" name="Stud. Mycol.">
        <title>101 Dothideomycetes genomes: a test case for predicting lifestyles and emergence of pathogens.</title>
        <authorList>
            <person name="Haridas S."/>
            <person name="Albert R."/>
            <person name="Binder M."/>
            <person name="Bloem J."/>
            <person name="Labutti K."/>
            <person name="Salamov A."/>
            <person name="Andreopoulos B."/>
            <person name="Baker S."/>
            <person name="Barry K."/>
            <person name="Bills G."/>
            <person name="Bluhm B."/>
            <person name="Cannon C."/>
            <person name="Castanera R."/>
            <person name="Culley D."/>
            <person name="Daum C."/>
            <person name="Ezra D."/>
            <person name="Gonzalez J."/>
            <person name="Henrissat B."/>
            <person name="Kuo A."/>
            <person name="Liang C."/>
            <person name="Lipzen A."/>
            <person name="Lutzoni F."/>
            <person name="Magnuson J."/>
            <person name="Mondo S."/>
            <person name="Nolan M."/>
            <person name="Ohm R."/>
            <person name="Pangilinan J."/>
            <person name="Park H.-J."/>
            <person name="Ramirez L."/>
            <person name="Alfaro M."/>
            <person name="Sun H."/>
            <person name="Tritt A."/>
            <person name="Yoshinaga Y."/>
            <person name="Zwiers L.-H."/>
            <person name="Turgeon B."/>
            <person name="Goodwin S."/>
            <person name="Spatafora J."/>
            <person name="Crous P."/>
            <person name="Grigoriev I."/>
        </authorList>
    </citation>
    <scope>NUCLEOTIDE SEQUENCE</scope>
    <source>
        <strain evidence="1">CBS 183.55</strain>
    </source>
</reference>
<protein>
    <submittedName>
        <fullName evidence="1">Uncharacterized protein</fullName>
    </submittedName>
</protein>
<accession>A0A6A5R658</accession>
<proteinExistence type="predicted"/>
<dbReference type="AlphaFoldDB" id="A0A6A5R658"/>
<keyword evidence="2" id="KW-1185">Reference proteome</keyword>
<sequence length="152" mass="16715">MLTDSNLSRDSTCGVYTGISSQPICFLGNCQCSTNPDRLTTSLLPKTPLVDYNELLGLSVPTVLPLRLPLMLCTSPIMCSGPSPCIGTHLRPGKWRYCGTAYAHHPSSSTFVERCRATAFDCWQLSNESLHVIQLALPLAPIFAEVRLEYRP</sequence>
<evidence type="ECO:0000313" key="2">
    <source>
        <dbReference type="Proteomes" id="UP000800082"/>
    </source>
</evidence>
<gene>
    <name evidence="1" type="ORF">M421DRAFT_309828</name>
</gene>
<dbReference type="GeneID" id="54346842"/>
<dbReference type="RefSeq" id="XP_033443858.1">
    <property type="nucleotide sequence ID" value="XM_033589195.1"/>
</dbReference>
<dbReference type="Proteomes" id="UP000800082">
    <property type="component" value="Unassembled WGS sequence"/>
</dbReference>